<feature type="chain" id="PRO_5039511236" evidence="2">
    <location>
        <begin position="25"/>
        <end position="130"/>
    </location>
</feature>
<reference evidence="3" key="1">
    <citation type="submission" date="2020-08" db="EMBL/GenBank/DDBJ databases">
        <title>Genome public.</title>
        <authorList>
            <person name="Liu C."/>
            <person name="Sun Q."/>
        </authorList>
    </citation>
    <scope>NUCLEOTIDE SEQUENCE</scope>
    <source>
        <strain evidence="3">NSJ-44</strain>
    </source>
</reference>
<feature type="compositionally biased region" description="Low complexity" evidence="1">
    <location>
        <begin position="49"/>
        <end position="65"/>
    </location>
</feature>
<gene>
    <name evidence="3" type="ORF">H8699_06260</name>
</gene>
<evidence type="ECO:0000313" key="3">
    <source>
        <dbReference type="EMBL" id="MBC8529025.1"/>
    </source>
</evidence>
<comment type="caution">
    <text evidence="3">The sequence shown here is derived from an EMBL/GenBank/DDBJ whole genome shotgun (WGS) entry which is preliminary data.</text>
</comment>
<dbReference type="RefSeq" id="WP_249284932.1">
    <property type="nucleotide sequence ID" value="NZ_JACRSO010000002.1"/>
</dbReference>
<evidence type="ECO:0000256" key="2">
    <source>
        <dbReference type="SAM" id="SignalP"/>
    </source>
</evidence>
<name>A0A926HMW5_9FIRM</name>
<dbReference type="PROSITE" id="PS51257">
    <property type="entry name" value="PROKAR_LIPOPROTEIN"/>
    <property type="match status" value="1"/>
</dbReference>
<organism evidence="3 4">
    <name type="scientific">Luoshenia tenuis</name>
    <dbReference type="NCBI Taxonomy" id="2763654"/>
    <lineage>
        <taxon>Bacteria</taxon>
        <taxon>Bacillati</taxon>
        <taxon>Bacillota</taxon>
        <taxon>Clostridia</taxon>
        <taxon>Christensenellales</taxon>
        <taxon>Christensenellaceae</taxon>
        <taxon>Luoshenia</taxon>
    </lineage>
</organism>
<feature type="region of interest" description="Disordered" evidence="1">
    <location>
        <begin position="49"/>
        <end position="73"/>
    </location>
</feature>
<dbReference type="EMBL" id="JACRSO010000002">
    <property type="protein sequence ID" value="MBC8529025.1"/>
    <property type="molecule type" value="Genomic_DNA"/>
</dbReference>
<dbReference type="AlphaFoldDB" id="A0A926HMW5"/>
<dbReference type="Proteomes" id="UP000654279">
    <property type="component" value="Unassembled WGS sequence"/>
</dbReference>
<keyword evidence="2" id="KW-0732">Signal</keyword>
<evidence type="ECO:0000256" key="1">
    <source>
        <dbReference type="SAM" id="MobiDB-lite"/>
    </source>
</evidence>
<proteinExistence type="predicted"/>
<sequence length="130" mass="13203">MKKIITLALIAALAALSTAGCTFAPAKQAAATVSASATATVVPATATAAPSQAAATAKPATASSANKGTTGSVLSPSAQFNAIAEKYYFKITDVSDPDLYQLTLPISSAGYTSKRDLRTRFYRSCACSAM</sequence>
<evidence type="ECO:0000313" key="4">
    <source>
        <dbReference type="Proteomes" id="UP000654279"/>
    </source>
</evidence>
<protein>
    <submittedName>
        <fullName evidence="3">Uncharacterized protein</fullName>
    </submittedName>
</protein>
<accession>A0A926HMW5</accession>
<feature type="signal peptide" evidence="2">
    <location>
        <begin position="1"/>
        <end position="24"/>
    </location>
</feature>
<keyword evidence="4" id="KW-1185">Reference proteome</keyword>